<evidence type="ECO:0000256" key="8">
    <source>
        <dbReference type="ARBA" id="ARBA00029586"/>
    </source>
</evidence>
<keyword evidence="6" id="KW-0411">Iron-sulfur</keyword>
<proteinExistence type="predicted"/>
<evidence type="ECO:0000256" key="5">
    <source>
        <dbReference type="ARBA" id="ARBA00023004"/>
    </source>
</evidence>
<comment type="function">
    <text evidence="1">Iron-sulfur subunit of the cytochrome bc1 complex, an essential component of the respiratory electron transport chain required for ATP synthesis. The bc1 complex catalyzes the oxidation of menaquinol and the reduction of cytochrome c in the respiratory chain. The bc1 complex operates through a Q-cycle mechanism that couples electron transfer to generation of the proton gradient that drives ATP synthesis.</text>
</comment>
<keyword evidence="3" id="KW-0001">2Fe-2S</keyword>
<name>A0ABV9SG99_9PSEU</name>
<gene>
    <name evidence="11" type="ORF">ACFPCV_38615</name>
</gene>
<keyword evidence="9" id="KW-0812">Transmembrane</keyword>
<accession>A0ABV9SG99</accession>
<keyword evidence="9" id="KW-0472">Membrane</keyword>
<dbReference type="PANTHER" id="PTHR10134">
    <property type="entry name" value="CYTOCHROME B-C1 COMPLEX SUBUNIT RIESKE, MITOCHONDRIAL"/>
    <property type="match status" value="1"/>
</dbReference>
<dbReference type="SUPFAM" id="SSF50022">
    <property type="entry name" value="ISP domain"/>
    <property type="match status" value="1"/>
</dbReference>
<evidence type="ECO:0000256" key="3">
    <source>
        <dbReference type="ARBA" id="ARBA00022714"/>
    </source>
</evidence>
<dbReference type="Pfam" id="PF00355">
    <property type="entry name" value="Rieske"/>
    <property type="match status" value="1"/>
</dbReference>
<reference evidence="12" key="1">
    <citation type="journal article" date="2019" name="Int. J. Syst. Evol. Microbiol.">
        <title>The Global Catalogue of Microorganisms (GCM) 10K type strain sequencing project: providing services to taxonomists for standard genome sequencing and annotation.</title>
        <authorList>
            <consortium name="The Broad Institute Genomics Platform"/>
            <consortium name="The Broad Institute Genome Sequencing Center for Infectious Disease"/>
            <person name="Wu L."/>
            <person name="Ma J."/>
        </authorList>
    </citation>
    <scope>NUCLEOTIDE SEQUENCE [LARGE SCALE GENOMIC DNA]</scope>
    <source>
        <strain evidence="12">ZS-22-S1</strain>
    </source>
</reference>
<evidence type="ECO:0000259" key="10">
    <source>
        <dbReference type="PROSITE" id="PS51296"/>
    </source>
</evidence>
<keyword evidence="4" id="KW-0479">Metal-binding</keyword>
<keyword evidence="9" id="KW-1133">Transmembrane helix</keyword>
<evidence type="ECO:0000256" key="1">
    <source>
        <dbReference type="ARBA" id="ARBA00002494"/>
    </source>
</evidence>
<evidence type="ECO:0000256" key="9">
    <source>
        <dbReference type="SAM" id="Phobius"/>
    </source>
</evidence>
<dbReference type="InterPro" id="IPR036922">
    <property type="entry name" value="Rieske_2Fe-2S_sf"/>
</dbReference>
<feature type="transmembrane region" description="Helical" evidence="9">
    <location>
        <begin position="107"/>
        <end position="126"/>
    </location>
</feature>
<feature type="transmembrane region" description="Helical" evidence="9">
    <location>
        <begin position="20"/>
        <end position="40"/>
    </location>
</feature>
<keyword evidence="5" id="KW-0408">Iron</keyword>
<protein>
    <recommendedName>
        <fullName evidence="2">Cytochrome bc1 complex Rieske iron-sulfur subunit</fullName>
    </recommendedName>
    <alternativeName>
        <fullName evidence="8">Cytochrome bc1 reductase complex subunit QcrA</fullName>
    </alternativeName>
</protein>
<comment type="caution">
    <text evidence="11">The sequence shown here is derived from an EMBL/GenBank/DDBJ whole genome shotgun (WGS) entry which is preliminary data.</text>
</comment>
<dbReference type="RefSeq" id="WP_378062521.1">
    <property type="nucleotide sequence ID" value="NZ_JBHSIS010000035.1"/>
</dbReference>
<sequence length="291" mass="30562">MSDQTSDQRKRKERGAEARIALAFGTSTLGAVGFAVVYVLGGQTQLEGAALAVAFGGLAAGLALWAAHLLPSGGYVEEHHGFSSGRHQQEKLAEQLDSSGGWRRRSLLGMLTVAVGSIAAAALFPLRSLLQPRGEDIVDALSTTPWRSGGLRLVDGHGEPVRVDDVTEDTILTVYPEGHPKAGDAPAFLVRLEPERFTTRPPGGVVADGVVAYSLLCTHAGCPVSLLVQGTSRLLCPCHQSAFDLLDAAKPVSGPAGRPLPGLPIFVDDDGYLRARGDFTAPPGPGFWSRP</sequence>
<evidence type="ECO:0000256" key="6">
    <source>
        <dbReference type="ARBA" id="ARBA00023014"/>
    </source>
</evidence>
<organism evidence="11 12">
    <name type="scientific">Actinophytocola glycyrrhizae</name>
    <dbReference type="NCBI Taxonomy" id="2044873"/>
    <lineage>
        <taxon>Bacteria</taxon>
        <taxon>Bacillati</taxon>
        <taxon>Actinomycetota</taxon>
        <taxon>Actinomycetes</taxon>
        <taxon>Pseudonocardiales</taxon>
        <taxon>Pseudonocardiaceae</taxon>
    </lineage>
</organism>
<dbReference type="CDD" id="cd03467">
    <property type="entry name" value="Rieske"/>
    <property type="match status" value="1"/>
</dbReference>
<dbReference type="Proteomes" id="UP001595859">
    <property type="component" value="Unassembled WGS sequence"/>
</dbReference>
<dbReference type="EMBL" id="JBHSIS010000035">
    <property type="protein sequence ID" value="MFC4859443.1"/>
    <property type="molecule type" value="Genomic_DNA"/>
</dbReference>
<dbReference type="InterPro" id="IPR017941">
    <property type="entry name" value="Rieske_2Fe-2S"/>
</dbReference>
<feature type="domain" description="Rieske" evidence="10">
    <location>
        <begin position="174"/>
        <end position="274"/>
    </location>
</feature>
<keyword evidence="12" id="KW-1185">Reference proteome</keyword>
<evidence type="ECO:0000256" key="2">
    <source>
        <dbReference type="ARBA" id="ARBA00015816"/>
    </source>
</evidence>
<evidence type="ECO:0000313" key="12">
    <source>
        <dbReference type="Proteomes" id="UP001595859"/>
    </source>
</evidence>
<keyword evidence="7" id="KW-1015">Disulfide bond</keyword>
<dbReference type="Gene3D" id="2.102.10.10">
    <property type="entry name" value="Rieske [2Fe-2S] iron-sulphur domain"/>
    <property type="match status" value="1"/>
</dbReference>
<evidence type="ECO:0000256" key="4">
    <source>
        <dbReference type="ARBA" id="ARBA00022723"/>
    </source>
</evidence>
<evidence type="ECO:0000313" key="11">
    <source>
        <dbReference type="EMBL" id="MFC4859443.1"/>
    </source>
</evidence>
<feature type="transmembrane region" description="Helical" evidence="9">
    <location>
        <begin position="46"/>
        <end position="67"/>
    </location>
</feature>
<evidence type="ECO:0000256" key="7">
    <source>
        <dbReference type="ARBA" id="ARBA00023157"/>
    </source>
</evidence>
<dbReference type="PROSITE" id="PS51296">
    <property type="entry name" value="RIESKE"/>
    <property type="match status" value="1"/>
</dbReference>
<dbReference type="InterPro" id="IPR014349">
    <property type="entry name" value="Rieske_Fe-S_prot"/>
</dbReference>